<dbReference type="InterPro" id="IPR009057">
    <property type="entry name" value="Homeodomain-like_sf"/>
</dbReference>
<dbReference type="InterPro" id="IPR018060">
    <property type="entry name" value="HTH_AraC"/>
</dbReference>
<evidence type="ECO:0000256" key="2">
    <source>
        <dbReference type="ARBA" id="ARBA00023125"/>
    </source>
</evidence>
<keyword evidence="6" id="KW-1185">Reference proteome</keyword>
<dbReference type="RefSeq" id="WP_142704531.1">
    <property type="nucleotide sequence ID" value="NZ_VIRS01000006.1"/>
</dbReference>
<dbReference type="GO" id="GO:0043565">
    <property type="term" value="F:sequence-specific DNA binding"/>
    <property type="evidence" value="ECO:0007669"/>
    <property type="project" value="InterPro"/>
</dbReference>
<evidence type="ECO:0000259" key="4">
    <source>
        <dbReference type="PROSITE" id="PS01124"/>
    </source>
</evidence>
<dbReference type="PANTHER" id="PTHR46796">
    <property type="entry name" value="HTH-TYPE TRANSCRIPTIONAL ACTIVATOR RHAS-RELATED"/>
    <property type="match status" value="1"/>
</dbReference>
<evidence type="ECO:0000313" key="5">
    <source>
        <dbReference type="EMBL" id="TQS45082.1"/>
    </source>
</evidence>
<gene>
    <name evidence="5" type="ORF">FL583_11325</name>
</gene>
<dbReference type="GO" id="GO:0003700">
    <property type="term" value="F:DNA-binding transcription factor activity"/>
    <property type="evidence" value="ECO:0007669"/>
    <property type="project" value="InterPro"/>
</dbReference>
<comment type="caution">
    <text evidence="5">The sequence shown here is derived from an EMBL/GenBank/DDBJ whole genome shotgun (WGS) entry which is preliminary data.</text>
</comment>
<organism evidence="5 6">
    <name type="scientific">Cryptosporangium phraense</name>
    <dbReference type="NCBI Taxonomy" id="2593070"/>
    <lineage>
        <taxon>Bacteria</taxon>
        <taxon>Bacillati</taxon>
        <taxon>Actinomycetota</taxon>
        <taxon>Actinomycetes</taxon>
        <taxon>Cryptosporangiales</taxon>
        <taxon>Cryptosporangiaceae</taxon>
        <taxon>Cryptosporangium</taxon>
    </lineage>
</organism>
<dbReference type="AlphaFoldDB" id="A0A545AUS8"/>
<dbReference type="SUPFAM" id="SSF46689">
    <property type="entry name" value="Homeodomain-like"/>
    <property type="match status" value="2"/>
</dbReference>
<dbReference type="SMART" id="SM00342">
    <property type="entry name" value="HTH_ARAC"/>
    <property type="match status" value="1"/>
</dbReference>
<protein>
    <submittedName>
        <fullName evidence="5">Helix-turn-helix transcriptional regulator</fullName>
    </submittedName>
</protein>
<evidence type="ECO:0000256" key="1">
    <source>
        <dbReference type="ARBA" id="ARBA00023015"/>
    </source>
</evidence>
<name>A0A545AUS8_9ACTN</name>
<proteinExistence type="predicted"/>
<dbReference type="InParanoid" id="A0A545AUS8"/>
<dbReference type="PANTHER" id="PTHR46796:SF12">
    <property type="entry name" value="HTH-TYPE DNA-BINDING TRANSCRIPTIONAL ACTIVATOR EUTR"/>
    <property type="match status" value="1"/>
</dbReference>
<dbReference type="Proteomes" id="UP000317982">
    <property type="component" value="Unassembled WGS sequence"/>
</dbReference>
<accession>A0A545AUS8</accession>
<dbReference type="EMBL" id="VIRS01000006">
    <property type="protein sequence ID" value="TQS45082.1"/>
    <property type="molecule type" value="Genomic_DNA"/>
</dbReference>
<keyword evidence="3" id="KW-0804">Transcription</keyword>
<keyword evidence="1" id="KW-0805">Transcription regulation</keyword>
<evidence type="ECO:0000313" key="6">
    <source>
        <dbReference type="Proteomes" id="UP000317982"/>
    </source>
</evidence>
<dbReference type="PROSITE" id="PS01124">
    <property type="entry name" value="HTH_ARAC_FAMILY_2"/>
    <property type="match status" value="1"/>
</dbReference>
<reference evidence="5 6" key="1">
    <citation type="submission" date="2019-07" db="EMBL/GenBank/DDBJ databases">
        <title>Cryptosporangium phraense sp. nov., isolated from plant litter.</title>
        <authorList>
            <person name="Suriyachadkun C."/>
        </authorList>
    </citation>
    <scope>NUCLEOTIDE SEQUENCE [LARGE SCALE GENOMIC DNA]</scope>
    <source>
        <strain evidence="5 6">A-T 5661</strain>
    </source>
</reference>
<evidence type="ECO:0000256" key="3">
    <source>
        <dbReference type="ARBA" id="ARBA00023163"/>
    </source>
</evidence>
<sequence length="128" mass="14256">MHTFPNTAMNVTYQAGAGWAGPAVVRRACAYLQEHAEQPISLEQLAEAVGTSARTLQSTFRRYLQVTPMGYLRRVRLERAADELRAADPASGITVAAVGRRWGWASARQFTAAFRRQIGELPSHTLRW</sequence>
<dbReference type="InterPro" id="IPR050204">
    <property type="entry name" value="AraC_XylS_family_regulators"/>
</dbReference>
<dbReference type="Gene3D" id="1.10.10.60">
    <property type="entry name" value="Homeodomain-like"/>
    <property type="match status" value="1"/>
</dbReference>
<keyword evidence="2" id="KW-0238">DNA-binding</keyword>
<dbReference type="Pfam" id="PF12833">
    <property type="entry name" value="HTH_18"/>
    <property type="match status" value="1"/>
</dbReference>
<dbReference type="OrthoDB" id="5464689at2"/>
<feature type="domain" description="HTH araC/xylS-type" evidence="4">
    <location>
        <begin position="26"/>
        <end position="128"/>
    </location>
</feature>